<name>A0A1H3IMI5_9PSED</name>
<dbReference type="AlphaFoldDB" id="A0A1H3IMI5"/>
<dbReference type="RefSeq" id="WP_069788621.1">
    <property type="nucleotide sequence ID" value="NZ_FNOX01000003.1"/>
</dbReference>
<accession>A0A1H3IMI5</accession>
<gene>
    <name evidence="1" type="ORF">SAMN05216247_103305</name>
</gene>
<proteinExistence type="predicted"/>
<protein>
    <submittedName>
        <fullName evidence="1">Uncharacterized protein</fullName>
    </submittedName>
</protein>
<sequence>MKDAPTMLGNGLEIHYIQELYGNNDEILDIYELRKNFGRGRIKTLKRVDVPTGSDLETVRAKIRNSQVEDDSGH</sequence>
<evidence type="ECO:0000313" key="2">
    <source>
        <dbReference type="Proteomes" id="UP000182902"/>
    </source>
</evidence>
<evidence type="ECO:0000313" key="1">
    <source>
        <dbReference type="EMBL" id="SDY28902.1"/>
    </source>
</evidence>
<organism evidence="1 2">
    <name type="scientific">Pseudomonas salomonii</name>
    <dbReference type="NCBI Taxonomy" id="191391"/>
    <lineage>
        <taxon>Bacteria</taxon>
        <taxon>Pseudomonadati</taxon>
        <taxon>Pseudomonadota</taxon>
        <taxon>Gammaproteobacteria</taxon>
        <taxon>Pseudomonadales</taxon>
        <taxon>Pseudomonadaceae</taxon>
        <taxon>Pseudomonas</taxon>
    </lineage>
</organism>
<dbReference type="EMBL" id="FNOX01000003">
    <property type="protein sequence ID" value="SDY28902.1"/>
    <property type="molecule type" value="Genomic_DNA"/>
</dbReference>
<reference evidence="1 2" key="1">
    <citation type="submission" date="2016-10" db="EMBL/GenBank/DDBJ databases">
        <authorList>
            <person name="de Groot N.N."/>
        </authorList>
    </citation>
    <scope>NUCLEOTIDE SEQUENCE [LARGE SCALE GENOMIC DNA]</scope>
    <source>
        <strain evidence="1 2">ICMP 14252</strain>
    </source>
</reference>
<dbReference type="Proteomes" id="UP000182902">
    <property type="component" value="Unassembled WGS sequence"/>
</dbReference>